<comment type="catalytic activity">
    <reaction evidence="1">
        <text>Hydrolyzes the link between N-acetylmuramoyl residues and L-amino acid residues in certain cell-wall glycopeptides.</text>
        <dbReference type="EC" id="3.5.1.28"/>
    </reaction>
</comment>
<evidence type="ECO:0000313" key="6">
    <source>
        <dbReference type="EMBL" id="MBS0125188.1"/>
    </source>
</evidence>
<evidence type="ECO:0000256" key="1">
    <source>
        <dbReference type="ARBA" id="ARBA00001561"/>
    </source>
</evidence>
<dbReference type="SMART" id="SM00644">
    <property type="entry name" value="Ami_2"/>
    <property type="match status" value="1"/>
</dbReference>
<dbReference type="EMBL" id="JAGTUU010000005">
    <property type="protein sequence ID" value="MBS0125188.1"/>
    <property type="molecule type" value="Genomic_DNA"/>
</dbReference>
<dbReference type="CDD" id="cd06583">
    <property type="entry name" value="PGRP"/>
    <property type="match status" value="1"/>
</dbReference>
<dbReference type="InterPro" id="IPR002502">
    <property type="entry name" value="Amidase_domain"/>
</dbReference>
<dbReference type="GO" id="GO:0009253">
    <property type="term" value="P:peptidoglycan catabolic process"/>
    <property type="evidence" value="ECO:0007669"/>
    <property type="project" value="InterPro"/>
</dbReference>
<evidence type="ECO:0000313" key="7">
    <source>
        <dbReference type="Proteomes" id="UP000681356"/>
    </source>
</evidence>
<dbReference type="Gene3D" id="3.40.80.10">
    <property type="entry name" value="Peptidoglycan recognition protein-like"/>
    <property type="match status" value="1"/>
</dbReference>
<dbReference type="GO" id="GO:0008745">
    <property type="term" value="F:N-acetylmuramoyl-L-alanine amidase activity"/>
    <property type="evidence" value="ECO:0007669"/>
    <property type="project" value="UniProtKB-EC"/>
</dbReference>
<dbReference type="PANTHER" id="PTHR30417:SF1">
    <property type="entry name" value="N-ACETYLMURAMOYL-L-ALANINE AMIDASE AMID"/>
    <property type="match status" value="1"/>
</dbReference>
<dbReference type="InterPro" id="IPR051206">
    <property type="entry name" value="NAMLAA_amidase_2"/>
</dbReference>
<dbReference type="GO" id="GO:0009254">
    <property type="term" value="P:peptidoglycan turnover"/>
    <property type="evidence" value="ECO:0007669"/>
    <property type="project" value="TreeGrafter"/>
</dbReference>
<feature type="domain" description="N-acetylmuramoyl-L-alanine amidase" evidence="5">
    <location>
        <begin position="35"/>
        <end position="168"/>
    </location>
</feature>
<dbReference type="InterPro" id="IPR036505">
    <property type="entry name" value="Amidase/PGRP_sf"/>
</dbReference>
<evidence type="ECO:0000259" key="5">
    <source>
        <dbReference type="SMART" id="SM00644"/>
    </source>
</evidence>
<dbReference type="AlphaFoldDB" id="A0A8J7WHF9"/>
<dbReference type="PANTHER" id="PTHR30417">
    <property type="entry name" value="N-ACETYLMURAMOYL-L-ALANINE AMIDASE AMID"/>
    <property type="match status" value="1"/>
</dbReference>
<dbReference type="Pfam" id="PF01510">
    <property type="entry name" value="Amidase_2"/>
    <property type="match status" value="1"/>
</dbReference>
<dbReference type="Proteomes" id="UP000681356">
    <property type="component" value="Unassembled WGS sequence"/>
</dbReference>
<dbReference type="SUPFAM" id="SSF55846">
    <property type="entry name" value="N-acetylmuramoyl-L-alanine amidase-like"/>
    <property type="match status" value="1"/>
</dbReference>
<dbReference type="EC" id="3.5.1.28" evidence="2"/>
<organism evidence="6 7">
    <name type="scientific">Thetidibacter halocola</name>
    <dbReference type="NCBI Taxonomy" id="2827239"/>
    <lineage>
        <taxon>Bacteria</taxon>
        <taxon>Pseudomonadati</taxon>
        <taxon>Pseudomonadota</taxon>
        <taxon>Alphaproteobacteria</taxon>
        <taxon>Rhodobacterales</taxon>
        <taxon>Roseobacteraceae</taxon>
        <taxon>Thetidibacter</taxon>
    </lineage>
</organism>
<gene>
    <name evidence="6" type="ORF">KB874_13940</name>
</gene>
<sequence>MATALPAAGTRHRSGRCAAGDPGLIGQDGAIHWPSTNCGPRREGARPDMILLHYTAMQGAEAARDWLCDPQAEVSAHYVVGRDGTLWQLVCEDLRAWHAGAGGWGALRDVNSRSIGIEIANDGYQPFPEPQMRAVEALVAGIMARWGVPPERVLGHSDTAPGRKIDPGRRFDWRRLARQGLSIWPDARPGGDFWRDARRFGYLWEPGGEEAVLAAFRLRFRPGAEGPLSQRDAAIMADLSERWPVLGADESV</sequence>
<evidence type="ECO:0000256" key="4">
    <source>
        <dbReference type="ARBA" id="ARBA00023316"/>
    </source>
</evidence>
<evidence type="ECO:0000256" key="3">
    <source>
        <dbReference type="ARBA" id="ARBA00022801"/>
    </source>
</evidence>
<comment type="caution">
    <text evidence="6">The sequence shown here is derived from an EMBL/GenBank/DDBJ whole genome shotgun (WGS) entry which is preliminary data.</text>
</comment>
<keyword evidence="7" id="KW-1185">Reference proteome</keyword>
<evidence type="ECO:0000256" key="2">
    <source>
        <dbReference type="ARBA" id="ARBA00011901"/>
    </source>
</evidence>
<protein>
    <recommendedName>
        <fullName evidence="2">N-acetylmuramoyl-L-alanine amidase</fullName>
        <ecNumber evidence="2">3.5.1.28</ecNumber>
    </recommendedName>
</protein>
<keyword evidence="4" id="KW-0961">Cell wall biogenesis/degradation</keyword>
<proteinExistence type="predicted"/>
<dbReference type="GO" id="GO:0019867">
    <property type="term" value="C:outer membrane"/>
    <property type="evidence" value="ECO:0007669"/>
    <property type="project" value="TreeGrafter"/>
</dbReference>
<dbReference type="GO" id="GO:0071555">
    <property type="term" value="P:cell wall organization"/>
    <property type="evidence" value="ECO:0007669"/>
    <property type="project" value="UniProtKB-KW"/>
</dbReference>
<keyword evidence="3" id="KW-0378">Hydrolase</keyword>
<accession>A0A8J7WHF9</accession>
<name>A0A8J7WHF9_9RHOB</name>
<reference evidence="6" key="1">
    <citation type="submission" date="2021-04" db="EMBL/GenBank/DDBJ databases">
        <authorList>
            <person name="Yoon J."/>
        </authorList>
    </citation>
    <scope>NUCLEOTIDE SEQUENCE</scope>
    <source>
        <strain evidence="6">KMU-90</strain>
    </source>
</reference>